<evidence type="ECO:0000256" key="2">
    <source>
        <dbReference type="ARBA" id="ARBA00022603"/>
    </source>
</evidence>
<evidence type="ECO:0000256" key="7">
    <source>
        <dbReference type="PROSITE-ProRule" id="PRU00333"/>
    </source>
</evidence>
<evidence type="ECO:0000256" key="1">
    <source>
        <dbReference type="ARBA" id="ARBA00010398"/>
    </source>
</evidence>
<dbReference type="EMBL" id="DSHW01000313">
    <property type="protein sequence ID" value="HEQ88583.1"/>
    <property type="molecule type" value="Genomic_DNA"/>
</dbReference>
<name>A0A7V2EFL8_9BACT</name>
<evidence type="ECO:0000256" key="6">
    <source>
        <dbReference type="ARBA" id="ARBA00023285"/>
    </source>
</evidence>
<dbReference type="PANTHER" id="PTHR45833">
    <property type="entry name" value="METHIONINE SYNTHASE"/>
    <property type="match status" value="1"/>
</dbReference>
<dbReference type="InterPro" id="IPR050554">
    <property type="entry name" value="Met_Synthase/Corrinoid"/>
</dbReference>
<evidence type="ECO:0000313" key="9">
    <source>
        <dbReference type="EMBL" id="HEQ88583.1"/>
    </source>
</evidence>
<sequence>MAVPTLRGKLLQELLRHRILLLDGATGTELAKKGLDASDYGGPEKVGCHEALLLYRPDVVLDLHRSYLAAGADIVETNSFGATRVVLSEYGLADRAQELNRIAASLARQACAEFEVRDGRPRFVAGSMGPTTKSLTLTGGVDFDKLVAAYAERDVAWAERRAAALPGGRGRWLDVAAARDVAFHLRLREIAGQATSQATTTLVREARARGETWVTTVEGETTFAGQRTYRRVDLHTRAGIALYGYTHLDWERGEQCWLEVLRVDPETGAPVPGSRPVIQRRYRDRAALARAFARARRRYAGG</sequence>
<dbReference type="SUPFAM" id="SSF82282">
    <property type="entry name" value="Homocysteine S-methyltransferase"/>
    <property type="match status" value="1"/>
</dbReference>
<protein>
    <recommendedName>
        <fullName evidence="8">Hcy-binding domain-containing protein</fullName>
    </recommendedName>
</protein>
<comment type="similarity">
    <text evidence="1">Belongs to the vitamin-B12 dependent methionine synthase family.</text>
</comment>
<gene>
    <name evidence="9" type="ORF">ENP06_04135</name>
</gene>
<organism evidence="9">
    <name type="scientific">Thermoanaerobaculum aquaticum</name>
    <dbReference type="NCBI Taxonomy" id="1312852"/>
    <lineage>
        <taxon>Bacteria</taxon>
        <taxon>Pseudomonadati</taxon>
        <taxon>Acidobacteriota</taxon>
        <taxon>Thermoanaerobaculia</taxon>
        <taxon>Thermoanaerobaculales</taxon>
        <taxon>Thermoanaerobaculaceae</taxon>
        <taxon>Thermoanaerobaculum</taxon>
    </lineage>
</organism>
<dbReference type="GO" id="GO:0050667">
    <property type="term" value="P:homocysteine metabolic process"/>
    <property type="evidence" value="ECO:0007669"/>
    <property type="project" value="TreeGrafter"/>
</dbReference>
<dbReference type="InterPro" id="IPR036589">
    <property type="entry name" value="HCY_dom_sf"/>
</dbReference>
<accession>A0A7V2EFL8</accession>
<dbReference type="InterPro" id="IPR003726">
    <property type="entry name" value="HCY_dom"/>
</dbReference>
<keyword evidence="6" id="KW-0170">Cobalt</keyword>
<dbReference type="AlphaFoldDB" id="A0A7V2EFL8"/>
<dbReference type="GO" id="GO:0008705">
    <property type="term" value="F:methionine synthase activity"/>
    <property type="evidence" value="ECO:0007669"/>
    <property type="project" value="TreeGrafter"/>
</dbReference>
<dbReference type="GO" id="GO:0032259">
    <property type="term" value="P:methylation"/>
    <property type="evidence" value="ECO:0007669"/>
    <property type="project" value="UniProtKB-KW"/>
</dbReference>
<reference evidence="9" key="1">
    <citation type="journal article" date="2020" name="mSystems">
        <title>Genome- and Community-Level Interaction Insights into Carbon Utilization and Element Cycling Functions of Hydrothermarchaeota in Hydrothermal Sediment.</title>
        <authorList>
            <person name="Zhou Z."/>
            <person name="Liu Y."/>
            <person name="Xu W."/>
            <person name="Pan J."/>
            <person name="Luo Z.H."/>
            <person name="Li M."/>
        </authorList>
    </citation>
    <scope>NUCLEOTIDE SEQUENCE [LARGE SCALE GENOMIC DNA]</scope>
    <source>
        <strain evidence="9">SpSt-186</strain>
    </source>
</reference>
<evidence type="ECO:0000256" key="5">
    <source>
        <dbReference type="ARBA" id="ARBA00022723"/>
    </source>
</evidence>
<dbReference type="GO" id="GO:0046872">
    <property type="term" value="F:metal ion binding"/>
    <property type="evidence" value="ECO:0007669"/>
    <property type="project" value="UniProtKB-KW"/>
</dbReference>
<dbReference type="PROSITE" id="PS50970">
    <property type="entry name" value="HCY"/>
    <property type="match status" value="1"/>
</dbReference>
<keyword evidence="4" id="KW-0949">S-adenosyl-L-methionine</keyword>
<keyword evidence="3" id="KW-0808">Transferase</keyword>
<keyword evidence="2" id="KW-0489">Methyltransferase</keyword>
<evidence type="ECO:0000256" key="4">
    <source>
        <dbReference type="ARBA" id="ARBA00022691"/>
    </source>
</evidence>
<keyword evidence="5" id="KW-0479">Metal-binding</keyword>
<dbReference type="Gene3D" id="3.20.20.330">
    <property type="entry name" value="Homocysteine-binding-like domain"/>
    <property type="match status" value="1"/>
</dbReference>
<dbReference type="Pfam" id="PF02574">
    <property type="entry name" value="S-methyl_trans"/>
    <property type="match status" value="1"/>
</dbReference>
<dbReference type="PANTHER" id="PTHR45833:SF1">
    <property type="entry name" value="METHIONINE SYNTHASE"/>
    <property type="match status" value="1"/>
</dbReference>
<comment type="caution">
    <text evidence="7">Lacks conserved residue(s) required for the propagation of feature annotation.</text>
</comment>
<proteinExistence type="inferred from homology"/>
<dbReference type="GO" id="GO:0005829">
    <property type="term" value="C:cytosol"/>
    <property type="evidence" value="ECO:0007669"/>
    <property type="project" value="TreeGrafter"/>
</dbReference>
<feature type="domain" description="Hcy-binding" evidence="8">
    <location>
        <begin position="8"/>
        <end position="153"/>
    </location>
</feature>
<evidence type="ECO:0000259" key="8">
    <source>
        <dbReference type="PROSITE" id="PS50970"/>
    </source>
</evidence>
<dbReference type="GO" id="GO:0046653">
    <property type="term" value="P:tetrahydrofolate metabolic process"/>
    <property type="evidence" value="ECO:0007669"/>
    <property type="project" value="TreeGrafter"/>
</dbReference>
<evidence type="ECO:0000256" key="3">
    <source>
        <dbReference type="ARBA" id="ARBA00022679"/>
    </source>
</evidence>
<comment type="caution">
    <text evidence="9">The sequence shown here is derived from an EMBL/GenBank/DDBJ whole genome shotgun (WGS) entry which is preliminary data.</text>
</comment>